<dbReference type="PROSITE" id="PS00086">
    <property type="entry name" value="CYTOCHROME_P450"/>
    <property type="match status" value="1"/>
</dbReference>
<dbReference type="InterPro" id="IPR036396">
    <property type="entry name" value="Cyt_P450_sf"/>
</dbReference>
<evidence type="ECO:0000256" key="9">
    <source>
        <dbReference type="SAM" id="Phobius"/>
    </source>
</evidence>
<organism evidence="10 11">
    <name type="scientific">Neonectria magnoliae</name>
    <dbReference type="NCBI Taxonomy" id="2732573"/>
    <lineage>
        <taxon>Eukaryota</taxon>
        <taxon>Fungi</taxon>
        <taxon>Dikarya</taxon>
        <taxon>Ascomycota</taxon>
        <taxon>Pezizomycotina</taxon>
        <taxon>Sordariomycetes</taxon>
        <taxon>Hypocreomycetidae</taxon>
        <taxon>Hypocreales</taxon>
        <taxon>Nectriaceae</taxon>
        <taxon>Neonectria</taxon>
    </lineage>
</organism>
<dbReference type="Gene3D" id="1.10.630.10">
    <property type="entry name" value="Cytochrome P450"/>
    <property type="match status" value="1"/>
</dbReference>
<dbReference type="InterPro" id="IPR002403">
    <property type="entry name" value="Cyt_P450_E_grp-IV"/>
</dbReference>
<evidence type="ECO:0000256" key="1">
    <source>
        <dbReference type="ARBA" id="ARBA00001971"/>
    </source>
</evidence>
<feature type="transmembrane region" description="Helical" evidence="9">
    <location>
        <begin position="22"/>
        <end position="39"/>
    </location>
</feature>
<accession>A0ABR1I0V7</accession>
<evidence type="ECO:0000256" key="4">
    <source>
        <dbReference type="ARBA" id="ARBA00022723"/>
    </source>
</evidence>
<evidence type="ECO:0000256" key="7">
    <source>
        <dbReference type="ARBA" id="ARBA00023033"/>
    </source>
</evidence>
<keyword evidence="6 8" id="KW-0408">Iron</keyword>
<evidence type="ECO:0000256" key="2">
    <source>
        <dbReference type="ARBA" id="ARBA00010617"/>
    </source>
</evidence>
<dbReference type="CDD" id="cd11041">
    <property type="entry name" value="CYP503A1-like"/>
    <property type="match status" value="1"/>
</dbReference>
<dbReference type="InterPro" id="IPR017972">
    <property type="entry name" value="Cyt_P450_CS"/>
</dbReference>
<dbReference type="InterPro" id="IPR001128">
    <property type="entry name" value="Cyt_P450"/>
</dbReference>
<keyword evidence="3 8" id="KW-0349">Heme</keyword>
<evidence type="ECO:0000313" key="11">
    <source>
        <dbReference type="Proteomes" id="UP001498421"/>
    </source>
</evidence>
<evidence type="ECO:0000256" key="5">
    <source>
        <dbReference type="ARBA" id="ARBA00023002"/>
    </source>
</evidence>
<reference evidence="10 11" key="1">
    <citation type="journal article" date="2025" name="Microbiol. Resour. Announc.">
        <title>Draft genome sequences for Neonectria magnoliae and Neonectria punicea, canker pathogens of Liriodendron tulipifera and Acer saccharum in West Virginia.</title>
        <authorList>
            <person name="Petronek H.M."/>
            <person name="Kasson M.T."/>
            <person name="Metheny A.M."/>
            <person name="Stauder C.M."/>
            <person name="Lovett B."/>
            <person name="Lynch S.C."/>
            <person name="Garnas J.R."/>
            <person name="Kasson L.R."/>
            <person name="Stajich J.E."/>
        </authorList>
    </citation>
    <scope>NUCLEOTIDE SEQUENCE [LARGE SCALE GENOMIC DNA]</scope>
    <source>
        <strain evidence="10 11">NRRL 64651</strain>
    </source>
</reference>
<protein>
    <submittedName>
        <fullName evidence="10">Uncharacterized protein</fullName>
    </submittedName>
</protein>
<dbReference type="PANTHER" id="PTHR46206">
    <property type="entry name" value="CYTOCHROME P450"/>
    <property type="match status" value="1"/>
</dbReference>
<comment type="caution">
    <text evidence="10">The sequence shown here is derived from an EMBL/GenBank/DDBJ whole genome shotgun (WGS) entry which is preliminary data.</text>
</comment>
<keyword evidence="9" id="KW-0472">Membrane</keyword>
<evidence type="ECO:0000256" key="8">
    <source>
        <dbReference type="RuleBase" id="RU000461"/>
    </source>
</evidence>
<dbReference type="Pfam" id="PF00067">
    <property type="entry name" value="p450"/>
    <property type="match status" value="1"/>
</dbReference>
<dbReference type="SUPFAM" id="SSF48264">
    <property type="entry name" value="Cytochrome P450"/>
    <property type="match status" value="1"/>
</dbReference>
<keyword evidence="9" id="KW-0812">Transmembrane</keyword>
<dbReference type="EMBL" id="JAZAVK010000063">
    <property type="protein sequence ID" value="KAK7426665.1"/>
    <property type="molecule type" value="Genomic_DNA"/>
</dbReference>
<evidence type="ECO:0000313" key="10">
    <source>
        <dbReference type="EMBL" id="KAK7426665.1"/>
    </source>
</evidence>
<keyword evidence="4 8" id="KW-0479">Metal-binding</keyword>
<name>A0ABR1I0V7_9HYPO</name>
<evidence type="ECO:0000256" key="3">
    <source>
        <dbReference type="ARBA" id="ARBA00022617"/>
    </source>
</evidence>
<keyword evidence="7 8" id="KW-0503">Monooxygenase</keyword>
<gene>
    <name evidence="10" type="ORF">QQZ08_006843</name>
</gene>
<keyword evidence="11" id="KW-1185">Reference proteome</keyword>
<sequence length="518" mass="58367">MEASTNASLANIAFDYETTRTAAPYLSALGLIMLGFFLFRDKGTKLPYLNPKNPFEWSDKRAVSEFIYSSKHMLYEVAKPFLGKPYRVLSDLGDIIILPPAIGEEIRNDKRFSFVEGLVEDFQGHYSGFDAYKEACHPSGRLQNVVKLRLTKTLAKLGEPLSEECEAITRESFTDNKGGEWHDVVLKEGILSIVARMSSRIFVGKELGRDPKWLSTIMGYAELSTQAMQPLRLWPEVLRPLVVRFTRDPAKLRAYIKDANAIIFEEIDKRQKGTKARELPDAIDWFQEIAKGEKYHPGLSQLILATVAIHTTADLIAQTMYDIMGNQELIDDLRKEIITAIGEGGWKKTSLHNLKLMDSVLKESQRLKPNQIVGMHRRAMEDIELSDGTKIARGSATAVSAEKMWDPTVYPNPNEFDGYRYYRARESGGDATNQLVSTSTSHLGFGHGMHSCPGRFFASNEAKVVLCHFLLKYDFKMAAGAKPKIAQFGFTYEADSEVKVSIRRRQEEIDLSAKIAEN</sequence>
<dbReference type="Proteomes" id="UP001498421">
    <property type="component" value="Unassembled WGS sequence"/>
</dbReference>
<comment type="similarity">
    <text evidence="2 8">Belongs to the cytochrome P450 family.</text>
</comment>
<keyword evidence="5 8" id="KW-0560">Oxidoreductase</keyword>
<dbReference type="PANTHER" id="PTHR46206:SF2">
    <property type="entry name" value="CYTOCHROME P450 MONOOXYGENASE AUSG-RELATED"/>
    <property type="match status" value="1"/>
</dbReference>
<keyword evidence="9" id="KW-1133">Transmembrane helix</keyword>
<evidence type="ECO:0000256" key="6">
    <source>
        <dbReference type="ARBA" id="ARBA00023004"/>
    </source>
</evidence>
<dbReference type="PRINTS" id="PR00465">
    <property type="entry name" value="EP450IV"/>
</dbReference>
<proteinExistence type="inferred from homology"/>
<comment type="cofactor">
    <cofactor evidence="1">
        <name>heme</name>
        <dbReference type="ChEBI" id="CHEBI:30413"/>
    </cofactor>
</comment>